<dbReference type="Gene3D" id="3.40.109.10">
    <property type="entry name" value="NADH Oxidase"/>
    <property type="match status" value="1"/>
</dbReference>
<proteinExistence type="predicted"/>
<dbReference type="RefSeq" id="WP_285761082.1">
    <property type="nucleotide sequence ID" value="NZ_BSQG01000007.1"/>
</dbReference>
<dbReference type="PANTHER" id="PTHR23026">
    <property type="entry name" value="NADPH NITROREDUCTASE"/>
    <property type="match status" value="1"/>
</dbReference>
<protein>
    <submittedName>
        <fullName evidence="1">NAD(P)H nitroreductase</fullName>
    </submittedName>
</protein>
<dbReference type="PANTHER" id="PTHR23026:SF123">
    <property type="entry name" value="NAD(P)H NITROREDUCTASE RV3131-RELATED"/>
    <property type="match status" value="1"/>
</dbReference>
<sequence length="329" mass="35511">MRTHSTRLTGSDPVRAALRAAERAPSVHNTRPWRLVDDSGRISISTDTDRQLGTADPGARELVISCGAALFNIRTALRAHGVIPRVEVFPDPDRPGLLADVITTEEAQASGLDNLLFDSIEQRRTHRGPFLSDIGNEQLARVLVAAASAEEATLRLVTDDSLVHSLAGLVAAAEHIHRRERAHTDELARWVHAPKSGRPGGMRAADFPPERRVAGALFPDRDYGHGRISGSREVHGAVRGTVALLTTVSDTRVSHLAAGQALERVLLTATAAGVASAFHTQPLEEPLLRAFVTERLCGGAHPQMLMRLGRAGPCFDERDEAIESMLTGY</sequence>
<dbReference type="GO" id="GO:0016491">
    <property type="term" value="F:oxidoreductase activity"/>
    <property type="evidence" value="ECO:0007669"/>
    <property type="project" value="InterPro"/>
</dbReference>
<gene>
    <name evidence="1" type="ORF">Nans01_38860</name>
</gene>
<reference evidence="1" key="1">
    <citation type="submission" date="2023-02" db="EMBL/GenBank/DDBJ databases">
        <title>Nocardiopsis ansamitocini NBRC 112285.</title>
        <authorList>
            <person name="Ichikawa N."/>
            <person name="Sato H."/>
            <person name="Tonouchi N."/>
        </authorList>
    </citation>
    <scope>NUCLEOTIDE SEQUENCE</scope>
    <source>
        <strain evidence="1">NBRC 112285</strain>
    </source>
</reference>
<dbReference type="SUPFAM" id="SSF55469">
    <property type="entry name" value="FMN-dependent nitroreductase-like"/>
    <property type="match status" value="1"/>
</dbReference>
<dbReference type="InterPro" id="IPR050627">
    <property type="entry name" value="Nitroreductase/BluB"/>
</dbReference>
<accession>A0A9W6UKY2</accession>
<dbReference type="NCBIfam" id="NF047509">
    <property type="entry name" value="Rv3131_FMN_oxido"/>
    <property type="match status" value="1"/>
</dbReference>
<dbReference type="AlphaFoldDB" id="A0A9W6UKY2"/>
<organism evidence="1 2">
    <name type="scientific">Nocardiopsis ansamitocini</name>
    <dbReference type="NCBI Taxonomy" id="1670832"/>
    <lineage>
        <taxon>Bacteria</taxon>
        <taxon>Bacillati</taxon>
        <taxon>Actinomycetota</taxon>
        <taxon>Actinomycetes</taxon>
        <taxon>Streptosporangiales</taxon>
        <taxon>Nocardiopsidaceae</taxon>
        <taxon>Nocardiopsis</taxon>
    </lineage>
</organism>
<dbReference type="Proteomes" id="UP001165092">
    <property type="component" value="Unassembled WGS sequence"/>
</dbReference>
<keyword evidence="2" id="KW-1185">Reference proteome</keyword>
<evidence type="ECO:0000313" key="1">
    <source>
        <dbReference type="EMBL" id="GLU49535.1"/>
    </source>
</evidence>
<comment type="caution">
    <text evidence="1">The sequence shown here is derived from an EMBL/GenBank/DDBJ whole genome shotgun (WGS) entry which is preliminary data.</text>
</comment>
<dbReference type="EMBL" id="BSQG01000007">
    <property type="protein sequence ID" value="GLU49535.1"/>
    <property type="molecule type" value="Genomic_DNA"/>
</dbReference>
<evidence type="ECO:0000313" key="2">
    <source>
        <dbReference type="Proteomes" id="UP001165092"/>
    </source>
</evidence>
<name>A0A9W6UKY2_9ACTN</name>
<dbReference type="InterPro" id="IPR000415">
    <property type="entry name" value="Nitroreductase-like"/>
</dbReference>